<feature type="region of interest" description="Disordered" evidence="6">
    <location>
        <begin position="823"/>
        <end position="866"/>
    </location>
</feature>
<dbReference type="NCBIfam" id="TIGR02400">
    <property type="entry name" value="trehalose_OtsA"/>
    <property type="match status" value="1"/>
</dbReference>
<comment type="similarity">
    <text evidence="1">In the N-terminal section; belongs to the glycosyltransferase 20 family.</text>
</comment>
<comment type="similarity">
    <text evidence="2">In the C-terminal section; belongs to the trehalose phosphatase family.</text>
</comment>
<dbReference type="EC" id="2.4.1.15" evidence="3"/>
<dbReference type="CDD" id="cd03788">
    <property type="entry name" value="GT20_TPS"/>
    <property type="match status" value="1"/>
</dbReference>
<keyword evidence="5" id="KW-0808">Transferase</keyword>
<evidence type="ECO:0000256" key="3">
    <source>
        <dbReference type="ARBA" id="ARBA00012538"/>
    </source>
</evidence>
<dbReference type="SUPFAM" id="SSF56784">
    <property type="entry name" value="HAD-like"/>
    <property type="match status" value="1"/>
</dbReference>
<evidence type="ECO:0000313" key="7">
    <source>
        <dbReference type="EMBL" id="KAL2483552.1"/>
    </source>
</evidence>
<name>A0ABD1R544_9LAMI</name>
<dbReference type="Proteomes" id="UP001604277">
    <property type="component" value="Unassembled WGS sequence"/>
</dbReference>
<evidence type="ECO:0000256" key="2">
    <source>
        <dbReference type="ARBA" id="ARBA00006330"/>
    </source>
</evidence>
<dbReference type="Gene3D" id="3.40.50.1000">
    <property type="entry name" value="HAD superfamily/HAD-like"/>
    <property type="match status" value="1"/>
</dbReference>
<proteinExistence type="inferred from homology"/>
<dbReference type="SUPFAM" id="SSF53756">
    <property type="entry name" value="UDP-Glycosyltransferase/glycogen phosphorylase"/>
    <property type="match status" value="1"/>
</dbReference>
<dbReference type="Pfam" id="PF02358">
    <property type="entry name" value="Trehalose_PPase"/>
    <property type="match status" value="1"/>
</dbReference>
<dbReference type="GO" id="GO:0003825">
    <property type="term" value="F:alpha,alpha-trehalose-phosphate synthase (UDP-forming) activity"/>
    <property type="evidence" value="ECO:0007669"/>
    <property type="project" value="UniProtKB-EC"/>
</dbReference>
<comment type="caution">
    <text evidence="7">The sequence shown here is derived from an EMBL/GenBank/DDBJ whole genome shotgun (WGS) entry which is preliminary data.</text>
</comment>
<accession>A0ABD1R544</accession>
<sequence length="916" mass="103302">MPGNKYNDNILSTRVARLLRETELRRSSRASSSSDGTDGSRGLEISENDISVSSYVEQYLEEVAKAHNKGWESPDGRPIRQRLLVVANRLPVSAVRTGEDSWLLEINAGGLVSALLGVKDFEARWIGWAGVNVPDEVGQKALTKALAEKRCIPVFLDEEIVHQYYNGYCNNILWPLFHYLGLPQEDRLATTRSFQSQFAAYKKANQMFAEVVNKHYEEGDVVWCHDYHLMFLPKCLKEYNSKMKVGWFLHTPFPSSEIHKTLPSRSELLDAVLAANLVGFHTYDYARHFVSACTRILGIEATPEGVEDQGRLTRVAAFPIGIDSDRFIRALGVPKVQEHMKELKERFAGRKVMLGVDRLDMIKGIPQKLLAFEKFLEENPYWRDKVVLLQIAVPTRTDVPEYQKLTSQVHEIVGRINGRFGTLTAVPIHHLDRSLDFHALCALYAVTDVALVTSLRDGMNLVSYEFVACQDFKKGVLILSEFAGAAQSLGAGAILVNPWNVTEVAAAIDQALNMPAEEREKRHRHNFEHVTTHTAQQWAEFFVSELNDTVTEAQQRIRKVPPQLVFSDAIKYYLQSKNRLLILGFNATLTEPVDTPGRRGGDQIKEMELKLHPELKGPLKMLCSDPNTTVVVLSGSDRSVLDDNFGEFDMWLAAENGMFLRTTKGEWMTTMPEHLNMDWVDSVKHVFEYFTARTPRSHFERHETSLVWNYKYADIEFGRLQARDMLQHLWTGPIANSSVDVVQGSRSVEMRAVGVTKGAAIERILGEIVHSKAICTPIDYVLCMGHFLGKDEDVYTFFDPEFSSETMGIPTTKVCDAMKLANEKRQTPKLPSSRSNSKSQGKSQQCGPNPVKKSINGASGNSRRSSSENISWNVLDLKKENYFSCAVGRTRTNARYLLNTSDDVVLFLKEMAEASF</sequence>
<dbReference type="InterPro" id="IPR036412">
    <property type="entry name" value="HAD-like_sf"/>
</dbReference>
<evidence type="ECO:0000313" key="8">
    <source>
        <dbReference type="Proteomes" id="UP001604277"/>
    </source>
</evidence>
<dbReference type="InterPro" id="IPR003337">
    <property type="entry name" value="Trehalose_PPase"/>
</dbReference>
<evidence type="ECO:0000256" key="6">
    <source>
        <dbReference type="SAM" id="MobiDB-lite"/>
    </source>
</evidence>
<dbReference type="InterPro" id="IPR012766">
    <property type="entry name" value="Trehalose_OtsA"/>
</dbReference>
<keyword evidence="8" id="KW-1185">Reference proteome</keyword>
<dbReference type="PANTHER" id="PTHR10788:SF130">
    <property type="entry name" value="ALPHA,ALPHA-TREHALOSE-PHOSPHATE SYNTHASE [UDP-FORMING] 1"/>
    <property type="match status" value="1"/>
</dbReference>
<feature type="region of interest" description="Disordered" evidence="6">
    <location>
        <begin position="23"/>
        <end position="44"/>
    </location>
</feature>
<keyword evidence="4" id="KW-0328">Glycosyltransferase</keyword>
<dbReference type="FunFam" id="3.40.50.2000:FF:000039">
    <property type="entry name" value="alpha,alpha-trehalose-phosphate synthase [UDP-forming] 1-like"/>
    <property type="match status" value="1"/>
</dbReference>
<dbReference type="NCBIfam" id="NF011071">
    <property type="entry name" value="PRK14501.1"/>
    <property type="match status" value="1"/>
</dbReference>
<feature type="compositionally biased region" description="Low complexity" evidence="6">
    <location>
        <begin position="832"/>
        <end position="845"/>
    </location>
</feature>
<evidence type="ECO:0000256" key="4">
    <source>
        <dbReference type="ARBA" id="ARBA00022676"/>
    </source>
</evidence>
<dbReference type="FunFam" id="3.40.50.1000:FF:000100">
    <property type="entry name" value="Alpha,alpha-trehalose-phosphate synthase"/>
    <property type="match status" value="1"/>
</dbReference>
<reference evidence="8" key="1">
    <citation type="submission" date="2024-07" db="EMBL/GenBank/DDBJ databases">
        <title>Two chromosome-level genome assemblies of Korean endemic species Abeliophyllum distichum and Forsythia ovata (Oleaceae).</title>
        <authorList>
            <person name="Jang H."/>
        </authorList>
    </citation>
    <scope>NUCLEOTIDE SEQUENCE [LARGE SCALE GENOMIC DNA]</scope>
</reference>
<dbReference type="FunFam" id="3.30.70.1020:FF:000001">
    <property type="entry name" value="Alpha,alpha-trehalose-phosphate synthase [UDP-forming] 1"/>
    <property type="match status" value="1"/>
</dbReference>
<dbReference type="CDD" id="cd01627">
    <property type="entry name" value="HAD_TPP"/>
    <property type="match status" value="1"/>
</dbReference>
<dbReference type="InterPro" id="IPR023214">
    <property type="entry name" value="HAD_sf"/>
</dbReference>
<protein>
    <recommendedName>
        <fullName evidence="3">alpha,alpha-trehalose-phosphate synthase (UDP-forming)</fullName>
        <ecNumber evidence="3">2.4.1.15</ecNumber>
    </recommendedName>
</protein>
<dbReference type="EMBL" id="JBFOLJ010000013">
    <property type="protein sequence ID" value="KAL2483552.1"/>
    <property type="molecule type" value="Genomic_DNA"/>
</dbReference>
<feature type="compositionally biased region" description="Low complexity" evidence="6">
    <location>
        <begin position="854"/>
        <end position="866"/>
    </location>
</feature>
<organism evidence="7 8">
    <name type="scientific">Forsythia ovata</name>
    <dbReference type="NCBI Taxonomy" id="205694"/>
    <lineage>
        <taxon>Eukaryota</taxon>
        <taxon>Viridiplantae</taxon>
        <taxon>Streptophyta</taxon>
        <taxon>Embryophyta</taxon>
        <taxon>Tracheophyta</taxon>
        <taxon>Spermatophyta</taxon>
        <taxon>Magnoliopsida</taxon>
        <taxon>eudicotyledons</taxon>
        <taxon>Gunneridae</taxon>
        <taxon>Pentapetalae</taxon>
        <taxon>asterids</taxon>
        <taxon>lamiids</taxon>
        <taxon>Lamiales</taxon>
        <taxon>Oleaceae</taxon>
        <taxon>Forsythieae</taxon>
        <taxon>Forsythia</taxon>
    </lineage>
</organism>
<dbReference type="FunFam" id="3.40.50.2000:FF:000046">
    <property type="entry name" value="alpha,alpha-trehalose-phosphate synthase [UDP-forming] 1"/>
    <property type="match status" value="1"/>
</dbReference>
<gene>
    <name evidence="7" type="ORF">Fot_44996</name>
</gene>
<dbReference type="PANTHER" id="PTHR10788">
    <property type="entry name" value="TREHALOSE-6-PHOSPHATE SYNTHASE"/>
    <property type="match status" value="1"/>
</dbReference>
<dbReference type="Gene3D" id="3.30.70.1020">
    <property type="entry name" value="Trehalose-6-phosphate phosphatase related protein, domain 2"/>
    <property type="match status" value="1"/>
</dbReference>
<dbReference type="Gene3D" id="3.40.50.2000">
    <property type="entry name" value="Glycogen Phosphorylase B"/>
    <property type="match status" value="2"/>
</dbReference>
<dbReference type="Pfam" id="PF00982">
    <property type="entry name" value="Glyco_transf_20"/>
    <property type="match status" value="1"/>
</dbReference>
<dbReference type="InterPro" id="IPR001830">
    <property type="entry name" value="Glyco_trans_20"/>
</dbReference>
<feature type="compositionally biased region" description="Low complexity" evidence="6">
    <location>
        <begin position="29"/>
        <end position="43"/>
    </location>
</feature>
<dbReference type="GO" id="GO:0005991">
    <property type="term" value="P:trehalose metabolic process"/>
    <property type="evidence" value="ECO:0007669"/>
    <property type="project" value="UniProtKB-ARBA"/>
</dbReference>
<evidence type="ECO:0000256" key="1">
    <source>
        <dbReference type="ARBA" id="ARBA00005409"/>
    </source>
</evidence>
<dbReference type="AlphaFoldDB" id="A0ABD1R544"/>
<evidence type="ECO:0000256" key="5">
    <source>
        <dbReference type="ARBA" id="ARBA00022679"/>
    </source>
</evidence>